<evidence type="ECO:0000313" key="3">
    <source>
        <dbReference type="Proteomes" id="UP000000271"/>
    </source>
</evidence>
<dbReference type="InterPro" id="IPR003709">
    <property type="entry name" value="VanY-like_core_dom"/>
</dbReference>
<dbReference type="CDD" id="cd14852">
    <property type="entry name" value="LD-carboxypeptidase"/>
    <property type="match status" value="1"/>
</dbReference>
<evidence type="ECO:0000259" key="1">
    <source>
        <dbReference type="Pfam" id="PF02557"/>
    </source>
</evidence>
<dbReference type="InterPro" id="IPR058193">
    <property type="entry name" value="VanY/YodJ_core_dom"/>
</dbReference>
<dbReference type="eggNOG" id="COG1876">
    <property type="taxonomic scope" value="Bacteria"/>
</dbReference>
<proteinExistence type="predicted"/>
<dbReference type="KEGG" id="bse:Bsel_0152"/>
<dbReference type="Gene3D" id="3.30.1380.10">
    <property type="match status" value="1"/>
</dbReference>
<sequence length="264" mass="29944">MRRIYQLTAKLAIALIVSACSNETVERAAEDHGERETYIRDMPQDVLFDDAILETVRITETEGDPPIITDPDHADVLINHDHRLDSSYIPPDLTVPDVRFSFSEALNRRMLREEAAAALESMFQAAEADGISLFAVSGYRSYERQRQIFDTSVQNRGEERTREVIAVPGTSEHQSGLAMDVSSQSNGFRLNTDFADTPEGEWVADHAHEHGYIIRYLEGYEAVTGISFEPWHLRYVGEELAAELFRTGQPLEILMERAERVQEQ</sequence>
<reference evidence="2" key="1">
    <citation type="submission" date="2009-10" db="EMBL/GenBank/DDBJ databases">
        <title>Complete sequence of Bacillus selenitireducens MLS10.</title>
        <authorList>
            <consortium name="US DOE Joint Genome Institute"/>
            <person name="Lucas S."/>
            <person name="Copeland A."/>
            <person name="Lapidus A."/>
            <person name="Glavina del Rio T."/>
            <person name="Dalin E."/>
            <person name="Tice H."/>
            <person name="Bruce D."/>
            <person name="Goodwin L."/>
            <person name="Pitluck S."/>
            <person name="Sims D."/>
            <person name="Brettin T."/>
            <person name="Detter J.C."/>
            <person name="Han C."/>
            <person name="Larimer F."/>
            <person name="Land M."/>
            <person name="Hauser L."/>
            <person name="Kyrpides N."/>
            <person name="Ovchinnikova G."/>
            <person name="Stolz J."/>
        </authorList>
    </citation>
    <scope>NUCLEOTIDE SEQUENCE [LARGE SCALE GENOMIC DNA]</scope>
    <source>
        <strain evidence="2">MLS10</strain>
    </source>
</reference>
<dbReference type="InterPro" id="IPR052179">
    <property type="entry name" value="DD-CPase-like"/>
</dbReference>
<dbReference type="Proteomes" id="UP000000271">
    <property type="component" value="Chromosome"/>
</dbReference>
<gene>
    <name evidence="2" type="ordered locus">Bsel_0152</name>
</gene>
<dbReference type="Pfam" id="PF02557">
    <property type="entry name" value="VanY"/>
    <property type="match status" value="1"/>
</dbReference>
<dbReference type="RefSeq" id="WP_013171130.1">
    <property type="nucleotide sequence ID" value="NC_014219.1"/>
</dbReference>
<organism evidence="2 3">
    <name type="scientific">Bacillus selenitireducens (strain ATCC 700615 / DSM 15326 / MLS10)</name>
    <dbReference type="NCBI Taxonomy" id="439292"/>
    <lineage>
        <taxon>Bacteria</taxon>
        <taxon>Bacillati</taxon>
        <taxon>Bacillota</taxon>
        <taxon>Bacilli</taxon>
        <taxon>Bacillales</taxon>
        <taxon>Bacillaceae</taxon>
        <taxon>Salisediminibacterium</taxon>
    </lineage>
</organism>
<dbReference type="InterPro" id="IPR009045">
    <property type="entry name" value="Zn_M74/Hedgehog-like"/>
</dbReference>
<evidence type="ECO:0000313" key="2">
    <source>
        <dbReference type="EMBL" id="ADH97701.1"/>
    </source>
</evidence>
<dbReference type="STRING" id="439292.Bsel_0152"/>
<feature type="domain" description="D-alanyl-D-alanine carboxypeptidase-like core" evidence="1">
    <location>
        <begin position="110"/>
        <end position="237"/>
    </location>
</feature>
<dbReference type="AlphaFoldDB" id="D6XVS8"/>
<dbReference type="SUPFAM" id="SSF55166">
    <property type="entry name" value="Hedgehog/DD-peptidase"/>
    <property type="match status" value="1"/>
</dbReference>
<protein>
    <submittedName>
        <fullName evidence="2">Peptidase M15B and M15C DD-carboxypeptidase VanY/endolysin</fullName>
    </submittedName>
</protein>
<name>D6XVS8_BACIE</name>
<accession>D6XVS8</accession>
<dbReference type="GO" id="GO:0004180">
    <property type="term" value="F:carboxypeptidase activity"/>
    <property type="evidence" value="ECO:0007669"/>
    <property type="project" value="UniProtKB-KW"/>
</dbReference>
<dbReference type="PANTHER" id="PTHR34385">
    <property type="entry name" value="D-ALANYL-D-ALANINE CARBOXYPEPTIDASE"/>
    <property type="match status" value="1"/>
</dbReference>
<dbReference type="GO" id="GO:0006508">
    <property type="term" value="P:proteolysis"/>
    <property type="evidence" value="ECO:0007669"/>
    <property type="project" value="InterPro"/>
</dbReference>
<dbReference type="PANTHER" id="PTHR34385:SF1">
    <property type="entry name" value="PEPTIDOGLYCAN L-ALANYL-D-GLUTAMATE ENDOPEPTIDASE CWLK"/>
    <property type="match status" value="1"/>
</dbReference>
<dbReference type="EMBL" id="CP001791">
    <property type="protein sequence ID" value="ADH97701.1"/>
    <property type="molecule type" value="Genomic_DNA"/>
</dbReference>
<keyword evidence="3" id="KW-1185">Reference proteome</keyword>
<dbReference type="HOGENOM" id="CLU_054193_1_2_9"/>